<reference evidence="5" key="1">
    <citation type="submission" date="2020-11" db="EMBL/GenBank/DDBJ databases">
        <title>Carbohydrate-dependent, anaerobic sulfur respiration: A novel catabolism in halophilic archaea.</title>
        <authorList>
            <person name="Sorokin D.Y."/>
            <person name="Messina E."/>
            <person name="Smedile F."/>
            <person name="La Cono V."/>
            <person name="Hallsworth J.E."/>
            <person name="Yakimov M.M."/>
        </authorList>
    </citation>
    <scope>NUCLEOTIDE SEQUENCE</scope>
    <source>
        <strain evidence="5">HSR12-1</strain>
    </source>
</reference>
<evidence type="ECO:0000256" key="1">
    <source>
        <dbReference type="ARBA" id="ARBA00022729"/>
    </source>
</evidence>
<dbReference type="RefSeq" id="WP_229115592.1">
    <property type="nucleotide sequence ID" value="NZ_CP064787.1"/>
</dbReference>
<dbReference type="NCBIfam" id="TIGR04126">
    <property type="entry name" value="PGF_CTERM"/>
    <property type="match status" value="1"/>
</dbReference>
<organism evidence="5 6">
    <name type="scientific">Halapricum desulfuricans</name>
    <dbReference type="NCBI Taxonomy" id="2841257"/>
    <lineage>
        <taxon>Archaea</taxon>
        <taxon>Methanobacteriati</taxon>
        <taxon>Methanobacteriota</taxon>
        <taxon>Stenosarchaea group</taxon>
        <taxon>Halobacteria</taxon>
        <taxon>Halobacteriales</taxon>
        <taxon>Haloarculaceae</taxon>
        <taxon>Halapricum</taxon>
    </lineage>
</organism>
<evidence type="ECO:0000256" key="2">
    <source>
        <dbReference type="SAM" id="MobiDB-lite"/>
    </source>
</evidence>
<evidence type="ECO:0000313" key="6">
    <source>
        <dbReference type="Proteomes" id="UP000663525"/>
    </source>
</evidence>
<name>A0A897MZA5_9EURY</name>
<feature type="domain" description="PGF-CTERM archaeal protein-sorting signal" evidence="3">
    <location>
        <begin position="317"/>
        <end position="337"/>
    </location>
</feature>
<dbReference type="EMBL" id="CP064787">
    <property type="protein sequence ID" value="QSG05787.1"/>
    <property type="molecule type" value="Genomic_DNA"/>
</dbReference>
<evidence type="ECO:0008006" key="7">
    <source>
        <dbReference type="Google" id="ProtNLM"/>
    </source>
</evidence>
<dbReference type="Pfam" id="PF18204">
    <property type="entry name" value="PGF-CTERM"/>
    <property type="match status" value="1"/>
</dbReference>
<feature type="region of interest" description="Disordered" evidence="2">
    <location>
        <begin position="289"/>
        <end position="317"/>
    </location>
</feature>
<evidence type="ECO:0000313" key="5">
    <source>
        <dbReference type="EMBL" id="QSG05787.1"/>
    </source>
</evidence>
<feature type="domain" description="DUF7490" evidence="4">
    <location>
        <begin position="169"/>
        <end position="265"/>
    </location>
</feature>
<dbReference type="GO" id="GO:0030115">
    <property type="term" value="C:S-layer"/>
    <property type="evidence" value="ECO:0007669"/>
    <property type="project" value="UniProtKB-SubCell"/>
</dbReference>
<evidence type="ECO:0000259" key="4">
    <source>
        <dbReference type="Pfam" id="PF24318"/>
    </source>
</evidence>
<dbReference type="Proteomes" id="UP000663525">
    <property type="component" value="Chromosome"/>
</dbReference>
<dbReference type="Pfam" id="PF24318">
    <property type="entry name" value="DUF7490"/>
    <property type="match status" value="2"/>
</dbReference>
<dbReference type="GO" id="GO:0005886">
    <property type="term" value="C:plasma membrane"/>
    <property type="evidence" value="ECO:0007669"/>
    <property type="project" value="UniProtKB-SubCell"/>
</dbReference>
<feature type="domain" description="DUF7490" evidence="4">
    <location>
        <begin position="44"/>
        <end position="148"/>
    </location>
</feature>
<keyword evidence="1" id="KW-0732">Signal</keyword>
<evidence type="ECO:0000259" key="3">
    <source>
        <dbReference type="Pfam" id="PF18204"/>
    </source>
</evidence>
<dbReference type="InterPro" id="IPR055913">
    <property type="entry name" value="DUF7490"/>
</dbReference>
<sequence>MQREHALVGAAVAVLVVAVLLALVAPGALVDAEDDPEPQPEGRLDLSEIRLTPAAVSEDSATLTVTNWLAHEGGTSENVSLLVRAIDTDTGFVETRAGSDVGDLEGDRDEPVELNVTVERSGGYRFETLVFVDGERRTTRSTEIDGVEALRPAAARTGLQFHEFGPLFPTVTYDIVSTDDDTVTINTTAFLTNHGDQPAEDLQLLVRARQSDSNVVADRATVGVEDVRPGRTGTPTARLSVPDNYSYQLDAILTRDDVIVDTAATGANLDPTETVEVNRTTRSIDLNVDDFVGDDADDRREREPETATPETGGGDGPGFGVAVALVAVLASALIFRQIHD</sequence>
<gene>
    <name evidence="5" type="ORF">HSR121_1444</name>
</gene>
<dbReference type="InterPro" id="IPR026371">
    <property type="entry name" value="PGF_CTERM"/>
</dbReference>
<dbReference type="GeneID" id="68855045"/>
<protein>
    <recommendedName>
        <fullName evidence="7">PGF-CTERM sorting domain-containing protein</fullName>
    </recommendedName>
</protein>
<dbReference type="AlphaFoldDB" id="A0A897MZA5"/>
<proteinExistence type="predicted"/>
<accession>A0A897MZA5</accession>